<evidence type="ECO:0000256" key="9">
    <source>
        <dbReference type="SAM" id="Phobius"/>
    </source>
</evidence>
<dbReference type="PANTHER" id="PTHR30012:SF0">
    <property type="entry name" value="TYPE II SECRETION SYSTEM PROTEIN F-RELATED"/>
    <property type="match status" value="1"/>
</dbReference>
<gene>
    <name evidence="11" type="primary">epsF_1</name>
    <name evidence="11" type="ORF">Pr1d_14750</name>
</gene>
<dbReference type="GO" id="GO:0005886">
    <property type="term" value="C:plasma membrane"/>
    <property type="evidence" value="ECO:0007669"/>
    <property type="project" value="UniProtKB-SubCell"/>
</dbReference>
<feature type="compositionally biased region" description="Polar residues" evidence="8">
    <location>
        <begin position="31"/>
        <end position="44"/>
    </location>
</feature>
<feature type="domain" description="Type II secretion system protein GspF" evidence="10">
    <location>
        <begin position="61"/>
        <end position="184"/>
    </location>
</feature>
<feature type="domain" description="Type II secretion system protein GspF" evidence="10">
    <location>
        <begin position="265"/>
        <end position="386"/>
    </location>
</feature>
<feature type="transmembrane region" description="Helical" evidence="9">
    <location>
        <begin position="215"/>
        <end position="232"/>
    </location>
</feature>
<evidence type="ECO:0000256" key="6">
    <source>
        <dbReference type="ARBA" id="ARBA00022989"/>
    </source>
</evidence>
<dbReference type="InterPro" id="IPR003004">
    <property type="entry name" value="GspF/PilC"/>
</dbReference>
<dbReference type="Pfam" id="PF00482">
    <property type="entry name" value="T2SSF"/>
    <property type="match status" value="2"/>
</dbReference>
<dbReference type="FunFam" id="1.20.81.30:FF:000001">
    <property type="entry name" value="Type II secretion system protein F"/>
    <property type="match status" value="1"/>
</dbReference>
<keyword evidence="12" id="KW-1185">Reference proteome</keyword>
<evidence type="ECO:0000256" key="3">
    <source>
        <dbReference type="ARBA" id="ARBA00022475"/>
    </source>
</evidence>
<dbReference type="Proteomes" id="UP000323917">
    <property type="component" value="Chromosome"/>
</dbReference>
<keyword evidence="7 9" id="KW-0472">Membrane</keyword>
<evidence type="ECO:0000259" key="10">
    <source>
        <dbReference type="Pfam" id="PF00482"/>
    </source>
</evidence>
<dbReference type="Gene3D" id="1.20.81.30">
    <property type="entry name" value="Type II secretion system (T2SS), domain F"/>
    <property type="match status" value="2"/>
</dbReference>
<evidence type="ECO:0000256" key="8">
    <source>
        <dbReference type="SAM" id="MobiDB-lite"/>
    </source>
</evidence>
<name>A0A5B9Q9U4_9BACT</name>
<protein>
    <submittedName>
        <fullName evidence="11">Type II secretion system protein F</fullName>
    </submittedName>
</protein>
<feature type="region of interest" description="Disordered" evidence="8">
    <location>
        <begin position="1"/>
        <end position="51"/>
    </location>
</feature>
<evidence type="ECO:0000256" key="7">
    <source>
        <dbReference type="ARBA" id="ARBA00023136"/>
    </source>
</evidence>
<dbReference type="AlphaFoldDB" id="A0A5B9Q9U4"/>
<dbReference type="InterPro" id="IPR042094">
    <property type="entry name" value="T2SS_GspF_sf"/>
</dbReference>
<keyword evidence="5 9" id="KW-0812">Transmembrane</keyword>
<reference evidence="11 12" key="1">
    <citation type="submission" date="2019-08" db="EMBL/GenBank/DDBJ databases">
        <title>Deep-cultivation of Planctomycetes and their phenomic and genomic characterization uncovers novel biology.</title>
        <authorList>
            <person name="Wiegand S."/>
            <person name="Jogler M."/>
            <person name="Boedeker C."/>
            <person name="Pinto D."/>
            <person name="Vollmers J."/>
            <person name="Rivas-Marin E."/>
            <person name="Kohn T."/>
            <person name="Peeters S.H."/>
            <person name="Heuer A."/>
            <person name="Rast P."/>
            <person name="Oberbeckmann S."/>
            <person name="Bunk B."/>
            <person name="Jeske O."/>
            <person name="Meyerdierks A."/>
            <person name="Storesund J.E."/>
            <person name="Kallscheuer N."/>
            <person name="Luecker S."/>
            <person name="Lage O.M."/>
            <person name="Pohl T."/>
            <person name="Merkel B.J."/>
            <person name="Hornburger P."/>
            <person name="Mueller R.-W."/>
            <person name="Bruemmer F."/>
            <person name="Labrenz M."/>
            <person name="Spormann A.M."/>
            <person name="Op den Camp H."/>
            <person name="Overmann J."/>
            <person name="Amann R."/>
            <person name="Jetten M.S.M."/>
            <person name="Mascher T."/>
            <person name="Medema M.H."/>
            <person name="Devos D.P."/>
            <person name="Kaster A.-K."/>
            <person name="Ovreas L."/>
            <person name="Rohde M."/>
            <person name="Galperin M.Y."/>
            <person name="Jogler C."/>
        </authorList>
    </citation>
    <scope>NUCLEOTIDE SEQUENCE [LARGE SCALE GENOMIC DNA]</scope>
    <source>
        <strain evidence="11 12">Pr1d</strain>
    </source>
</reference>
<dbReference type="EMBL" id="CP042913">
    <property type="protein sequence ID" value="QEG34202.1"/>
    <property type="molecule type" value="Genomic_DNA"/>
</dbReference>
<sequence length="398" mass="43193">MNAYNTTFGNPTIQPVQKGSSEMRSGLESADLTSWKTSAQSSGKKSTRRHKSVRLQHVAEFTAQLSIMLKSGIDVSTALGSLAAQSKKTPLADVLLRVHQSVLAGTTLSESLRRHGSVFDPAFVATVAAGEASGSLAEVLVQLSQMQRNELRNRRTMRALMTYPILLVAVSTSVVTGLVIFVLPRFSGIFAQYDVALPIVTQMLISIADELRGHWWLWSPLALSLLGGGLVWRRTEKGRQTLDSMWVNTAVICDVTRARFTGRICRLIGMMLSNGVPILETLRLTREAVENSLYRSLLAKLEDSVVNGRNLANVLQTAEIVPISARDMLATAESTGNVAEVSKLLGDYYEEEAEAKMRQLVGLIEPALTVGMGAVIAVVVLAVMLPVFDLSSLASSKH</sequence>
<proteinExistence type="inferred from homology"/>
<feature type="transmembrane region" description="Helical" evidence="9">
    <location>
        <begin position="367"/>
        <end position="388"/>
    </location>
</feature>
<dbReference type="KEGG" id="bgok:Pr1d_14750"/>
<feature type="compositionally biased region" description="Polar residues" evidence="8">
    <location>
        <begin position="1"/>
        <end position="23"/>
    </location>
</feature>
<dbReference type="PANTHER" id="PTHR30012">
    <property type="entry name" value="GENERAL SECRETION PATHWAY PROTEIN"/>
    <property type="match status" value="1"/>
</dbReference>
<keyword evidence="4" id="KW-0997">Cell inner membrane</keyword>
<dbReference type="InterPro" id="IPR018076">
    <property type="entry name" value="T2SS_GspF_dom"/>
</dbReference>
<evidence type="ECO:0000256" key="1">
    <source>
        <dbReference type="ARBA" id="ARBA00004429"/>
    </source>
</evidence>
<dbReference type="PRINTS" id="PR00812">
    <property type="entry name" value="BCTERIALGSPF"/>
</dbReference>
<evidence type="ECO:0000256" key="2">
    <source>
        <dbReference type="ARBA" id="ARBA00005745"/>
    </source>
</evidence>
<evidence type="ECO:0000313" key="12">
    <source>
        <dbReference type="Proteomes" id="UP000323917"/>
    </source>
</evidence>
<organism evidence="11 12">
    <name type="scientific">Bythopirellula goksoeyrii</name>
    <dbReference type="NCBI Taxonomy" id="1400387"/>
    <lineage>
        <taxon>Bacteria</taxon>
        <taxon>Pseudomonadati</taxon>
        <taxon>Planctomycetota</taxon>
        <taxon>Planctomycetia</taxon>
        <taxon>Pirellulales</taxon>
        <taxon>Lacipirellulaceae</taxon>
        <taxon>Bythopirellula</taxon>
    </lineage>
</organism>
<dbReference type="OrthoDB" id="249715at2"/>
<accession>A0A5B9Q9U4</accession>
<comment type="subcellular location">
    <subcellularLocation>
        <location evidence="1">Cell inner membrane</location>
        <topology evidence="1">Multi-pass membrane protein</topology>
    </subcellularLocation>
</comment>
<keyword evidence="6 9" id="KW-1133">Transmembrane helix</keyword>
<feature type="transmembrane region" description="Helical" evidence="9">
    <location>
        <begin position="160"/>
        <end position="183"/>
    </location>
</feature>
<evidence type="ECO:0000256" key="4">
    <source>
        <dbReference type="ARBA" id="ARBA00022519"/>
    </source>
</evidence>
<comment type="similarity">
    <text evidence="2">Belongs to the GSP F family.</text>
</comment>
<evidence type="ECO:0000256" key="5">
    <source>
        <dbReference type="ARBA" id="ARBA00022692"/>
    </source>
</evidence>
<keyword evidence="3" id="KW-1003">Cell membrane</keyword>
<evidence type="ECO:0000313" key="11">
    <source>
        <dbReference type="EMBL" id="QEG34202.1"/>
    </source>
</evidence>